<sequence>MKYSDMTIEEAEIIQKHIQCEIILDGDNKEIIFNNIMKEFINNFKERLLNILKKVYKVAEVIGNTIAKIITTIKEYIIKLFDKKISKKRFMKLLQSKGMQRNEINHIVKNNKDKYTLWRYFINSPPLP</sequence>
<protein>
    <submittedName>
        <fullName evidence="1">Uncharacterized protein</fullName>
    </submittedName>
</protein>
<evidence type="ECO:0000313" key="1">
    <source>
        <dbReference type="EMBL" id="DAD77761.1"/>
    </source>
</evidence>
<reference evidence="1" key="1">
    <citation type="journal article" date="2021" name="Proc. Natl. Acad. Sci. U.S.A.">
        <title>A Catalog of Tens of Thousands of Viruses from Human Metagenomes Reveals Hidden Associations with Chronic Diseases.</title>
        <authorList>
            <person name="Tisza M.J."/>
            <person name="Buck C.B."/>
        </authorList>
    </citation>
    <scope>NUCLEOTIDE SEQUENCE</scope>
    <source>
        <strain evidence="1">CtCL221</strain>
    </source>
</reference>
<organism evidence="1">
    <name type="scientific">Myoviridae sp. ctCL221</name>
    <dbReference type="NCBI Taxonomy" id="2826630"/>
    <lineage>
        <taxon>Viruses</taxon>
        <taxon>Duplodnaviria</taxon>
        <taxon>Heunggongvirae</taxon>
        <taxon>Uroviricota</taxon>
        <taxon>Caudoviricetes</taxon>
    </lineage>
</organism>
<proteinExistence type="predicted"/>
<accession>A0A8S5M602</accession>
<name>A0A8S5M602_9CAUD</name>
<dbReference type="EMBL" id="BK014833">
    <property type="protein sequence ID" value="DAD77761.1"/>
    <property type="molecule type" value="Genomic_DNA"/>
</dbReference>